<comment type="caution">
    <text evidence="2">The sequence shown here is derived from an EMBL/GenBank/DDBJ whole genome shotgun (WGS) entry which is preliminary data.</text>
</comment>
<sequence>MNLPNYTGPLHPEGQKVRHILCLSGGKDSTALALYMRDKVPVMEYAFADTGEELPETYDYLALLEAQLGKKITRLNPDRPFQHHLDIRNGFLPSARQRWCTELLKIKPFEAFVGDDLVYSYVGIRADENRSGYISSKSNIIPILPFKDDGLGYDDVMQILNESGLGLPKYYEWRSRSGCYFCFYQQRNEWVGLKERHPDLFEKSKEFERFDEQTGARYTWNQRESLSELESPERIAQIKADLQKRLERQQNFVPVSLLDILSEEDDSEEGCLICHL</sequence>
<name>A0ABP8IZN2_9BACT</name>
<dbReference type="Pfam" id="PF01507">
    <property type="entry name" value="PAPS_reduct"/>
    <property type="match status" value="1"/>
</dbReference>
<dbReference type="PANTHER" id="PTHR43196:SF2">
    <property type="entry name" value="PHOSPHOADENOSINE PHOSPHOSULFATE REDUCTASE"/>
    <property type="match status" value="1"/>
</dbReference>
<evidence type="ECO:0000313" key="3">
    <source>
        <dbReference type="Proteomes" id="UP001500454"/>
    </source>
</evidence>
<dbReference type="InterPro" id="IPR014729">
    <property type="entry name" value="Rossmann-like_a/b/a_fold"/>
</dbReference>
<dbReference type="RefSeq" id="WP_345224169.1">
    <property type="nucleotide sequence ID" value="NZ_BAABHA010000004.1"/>
</dbReference>
<reference evidence="3" key="1">
    <citation type="journal article" date="2019" name="Int. J. Syst. Evol. Microbiol.">
        <title>The Global Catalogue of Microorganisms (GCM) 10K type strain sequencing project: providing services to taxonomists for standard genome sequencing and annotation.</title>
        <authorList>
            <consortium name="The Broad Institute Genomics Platform"/>
            <consortium name="The Broad Institute Genome Sequencing Center for Infectious Disease"/>
            <person name="Wu L."/>
            <person name="Ma J."/>
        </authorList>
    </citation>
    <scope>NUCLEOTIDE SEQUENCE [LARGE SCALE GENOMIC DNA]</scope>
    <source>
        <strain evidence="3">JCM 17924</strain>
    </source>
</reference>
<keyword evidence="3" id="KW-1185">Reference proteome</keyword>
<feature type="domain" description="Phosphoadenosine phosphosulphate reductase" evidence="1">
    <location>
        <begin position="20"/>
        <end position="131"/>
    </location>
</feature>
<evidence type="ECO:0000313" key="2">
    <source>
        <dbReference type="EMBL" id="GAA4382186.1"/>
    </source>
</evidence>
<dbReference type="Proteomes" id="UP001500454">
    <property type="component" value="Unassembled WGS sequence"/>
</dbReference>
<dbReference type="Gene3D" id="3.40.50.620">
    <property type="entry name" value="HUPs"/>
    <property type="match status" value="1"/>
</dbReference>
<evidence type="ECO:0000259" key="1">
    <source>
        <dbReference type="Pfam" id="PF01507"/>
    </source>
</evidence>
<gene>
    <name evidence="2" type="ORF">GCM10023186_22280</name>
</gene>
<accession>A0ABP8IZN2</accession>
<protein>
    <submittedName>
        <fullName evidence="2">Phosphoadenosine phosphosulfate reductase family protein</fullName>
    </submittedName>
</protein>
<dbReference type="InterPro" id="IPR050128">
    <property type="entry name" value="Sulfate_adenylyltrnsfr_sub2"/>
</dbReference>
<dbReference type="SUPFAM" id="SSF52402">
    <property type="entry name" value="Adenine nucleotide alpha hydrolases-like"/>
    <property type="match status" value="1"/>
</dbReference>
<proteinExistence type="predicted"/>
<dbReference type="PANTHER" id="PTHR43196">
    <property type="entry name" value="SULFATE ADENYLYLTRANSFERASE SUBUNIT 2"/>
    <property type="match status" value="1"/>
</dbReference>
<organism evidence="2 3">
    <name type="scientific">Hymenobacter koreensis</name>
    <dbReference type="NCBI Taxonomy" id="1084523"/>
    <lineage>
        <taxon>Bacteria</taxon>
        <taxon>Pseudomonadati</taxon>
        <taxon>Bacteroidota</taxon>
        <taxon>Cytophagia</taxon>
        <taxon>Cytophagales</taxon>
        <taxon>Hymenobacteraceae</taxon>
        <taxon>Hymenobacter</taxon>
    </lineage>
</organism>
<dbReference type="InterPro" id="IPR002500">
    <property type="entry name" value="PAPS_reduct_dom"/>
</dbReference>
<dbReference type="EMBL" id="BAABHA010000004">
    <property type="protein sequence ID" value="GAA4382186.1"/>
    <property type="molecule type" value="Genomic_DNA"/>
</dbReference>